<comment type="caution">
    <text evidence="1">The sequence shown here is derived from an EMBL/GenBank/DDBJ whole genome shotgun (WGS) entry which is preliminary data.</text>
</comment>
<dbReference type="EMBL" id="JBHUMX010000038">
    <property type="protein sequence ID" value="MFD2629675.1"/>
    <property type="molecule type" value="Genomic_DNA"/>
</dbReference>
<proteinExistence type="predicted"/>
<sequence>MGYILPITHYQYHEYQNRVTETKRNPHYVEKPFKVILQKEHHRIEKEYERLQSPVQQPSSKKEVLANKFFGQITGKGRNLNTGV</sequence>
<name>A0ABW5Q2Q5_9BACI</name>
<evidence type="ECO:0000313" key="1">
    <source>
        <dbReference type="EMBL" id="MFD2629675.1"/>
    </source>
</evidence>
<gene>
    <name evidence="1" type="ORF">ACFSUN_12885</name>
</gene>
<dbReference type="RefSeq" id="WP_379562466.1">
    <property type="nucleotide sequence ID" value="NZ_CP085256.1"/>
</dbReference>
<protein>
    <recommendedName>
        <fullName evidence="3">Transposase</fullName>
    </recommendedName>
</protein>
<dbReference type="Proteomes" id="UP001597451">
    <property type="component" value="Unassembled WGS sequence"/>
</dbReference>
<evidence type="ECO:0000313" key="2">
    <source>
        <dbReference type="Proteomes" id="UP001597451"/>
    </source>
</evidence>
<evidence type="ECO:0008006" key="3">
    <source>
        <dbReference type="Google" id="ProtNLM"/>
    </source>
</evidence>
<organism evidence="1 2">
    <name type="scientific">Oceanobacillus kapialis</name>
    <dbReference type="NCBI Taxonomy" id="481353"/>
    <lineage>
        <taxon>Bacteria</taxon>
        <taxon>Bacillati</taxon>
        <taxon>Bacillota</taxon>
        <taxon>Bacilli</taxon>
        <taxon>Bacillales</taxon>
        <taxon>Bacillaceae</taxon>
        <taxon>Oceanobacillus</taxon>
    </lineage>
</organism>
<reference evidence="2" key="1">
    <citation type="journal article" date="2019" name="Int. J. Syst. Evol. Microbiol.">
        <title>The Global Catalogue of Microorganisms (GCM) 10K type strain sequencing project: providing services to taxonomists for standard genome sequencing and annotation.</title>
        <authorList>
            <consortium name="The Broad Institute Genomics Platform"/>
            <consortium name="The Broad Institute Genome Sequencing Center for Infectious Disease"/>
            <person name="Wu L."/>
            <person name="Ma J."/>
        </authorList>
    </citation>
    <scope>NUCLEOTIDE SEQUENCE [LARGE SCALE GENOMIC DNA]</scope>
    <source>
        <strain evidence="2">TISTR 1858</strain>
    </source>
</reference>
<keyword evidence="2" id="KW-1185">Reference proteome</keyword>
<accession>A0ABW5Q2Q5</accession>